<evidence type="ECO:0000313" key="4">
    <source>
        <dbReference type="Proteomes" id="UP000216052"/>
    </source>
</evidence>
<evidence type="ECO:0000259" key="2">
    <source>
        <dbReference type="Pfam" id="PF03313"/>
    </source>
</evidence>
<dbReference type="Pfam" id="PF03313">
    <property type="entry name" value="SDH_alpha"/>
    <property type="match status" value="1"/>
</dbReference>
<name>A0ABZ3JAN8_SPOA4</name>
<evidence type="ECO:0000256" key="1">
    <source>
        <dbReference type="HAMAP-Rule" id="MF_01845"/>
    </source>
</evidence>
<accession>A0ABZ3JAN8</accession>
<evidence type="ECO:0000313" key="3">
    <source>
        <dbReference type="EMBL" id="XFO75482.1"/>
    </source>
</evidence>
<comment type="similarity">
    <text evidence="1">Belongs to the UPF0597 family.</text>
</comment>
<dbReference type="HAMAP" id="MF_01845">
    <property type="entry name" value="UPF0597"/>
    <property type="match status" value="1"/>
</dbReference>
<gene>
    <name evidence="3" type="ORF">SPACI_056030</name>
</gene>
<sequence>MDTKTIIELLKAEVLPTTGCTEPGAVALATAAASEVLKGNIDNIVVTVNSNIYKNGVAVGIPGTGATGLTIAAALGAVKKHPEKQLSVLESVTPAELAAANTMLAKGIVNVRVDESKTGLYICARLMSGASYSEVLIQDKHTNIVRIQLNGENLVSKQDKQSSLHHDYRQFLRDESVCIAQLVAAVEALPVGELAFLLEGVNMNVLAAEIGIRKRLGMRIGSIYEEMMTSGAVSDDMINSAKRLTAAAADARMSGENVQIMSSAGSGNHGITAILPVYAVAKKIGASKEQLLRAVALSHLVTIYVKIYTGSLSALCGCAVAAATAATAAITWLMGGNITMIESAMKNIIANLTGMICDGGKVGCSLKLSTAAAAAVESSLLAQRNIVVPDTNGIITNSIERTIANLGKVSNPGMLETDKVILNVIMEK</sequence>
<dbReference type="PIRSF" id="PIRSF006054">
    <property type="entry name" value="UCP006054"/>
    <property type="match status" value="1"/>
</dbReference>
<dbReference type="RefSeq" id="WP_093796874.1">
    <property type="nucleotide sequence ID" value="NZ_CP155571.1"/>
</dbReference>
<dbReference type="EMBL" id="CP155571">
    <property type="protein sequence ID" value="XFO75482.1"/>
    <property type="molecule type" value="Genomic_DNA"/>
</dbReference>
<dbReference type="PANTHER" id="PTHR30501:SF2">
    <property type="entry name" value="UPF0597 PROTEIN YHAM"/>
    <property type="match status" value="1"/>
</dbReference>
<reference evidence="3" key="1">
    <citation type="submission" date="2024-05" db="EMBL/GenBank/DDBJ databases">
        <title>Isolation and characterization of Sporomusa carbonis sp. nov., a carboxydotrophic hydrogenogen in the genus of Sporomusa isolated from a charcoal burning pile.</title>
        <authorList>
            <person name="Boeer T."/>
            <person name="Rosenbaum F."/>
            <person name="Eysell L."/>
            <person name="Mueller V."/>
            <person name="Daniel R."/>
            <person name="Poehlein A."/>
        </authorList>
    </citation>
    <scope>NUCLEOTIDE SEQUENCE [LARGE SCALE GENOMIC DNA]</scope>
    <source>
        <strain evidence="3">DSM 3132</strain>
    </source>
</reference>
<dbReference type="InterPro" id="IPR021144">
    <property type="entry name" value="UPF0597"/>
</dbReference>
<proteinExistence type="inferred from homology"/>
<keyword evidence="4" id="KW-1185">Reference proteome</keyword>
<organism evidence="3 4">
    <name type="scientific">Sporomusa acidovorans (strain ATCC 49682 / DSM 3132 / Mol)</name>
    <dbReference type="NCBI Taxonomy" id="1123286"/>
    <lineage>
        <taxon>Bacteria</taxon>
        <taxon>Bacillati</taxon>
        <taxon>Bacillota</taxon>
        <taxon>Negativicutes</taxon>
        <taxon>Selenomonadales</taxon>
        <taxon>Sporomusaceae</taxon>
        <taxon>Sporomusa</taxon>
    </lineage>
</organism>
<dbReference type="InterPro" id="IPR005130">
    <property type="entry name" value="Ser_deHydtase-like_asu"/>
</dbReference>
<dbReference type="PANTHER" id="PTHR30501">
    <property type="entry name" value="UPF0597 PROTEIN YHAM"/>
    <property type="match status" value="1"/>
</dbReference>
<dbReference type="Proteomes" id="UP000216052">
    <property type="component" value="Chromosome"/>
</dbReference>
<feature type="domain" description="Serine dehydratase-like alpha subunit" evidence="2">
    <location>
        <begin position="83"/>
        <end position="423"/>
    </location>
</feature>
<protein>
    <recommendedName>
        <fullName evidence="1">UPF0597 protein SPACI_056030</fullName>
    </recommendedName>
</protein>